<dbReference type="Pfam" id="PF01791">
    <property type="entry name" value="DeoC"/>
    <property type="match status" value="1"/>
</dbReference>
<name>A0A0C9PS68_9HYME</name>
<dbReference type="GO" id="GO:0046386">
    <property type="term" value="P:deoxyribose phosphate catabolic process"/>
    <property type="evidence" value="ECO:0007669"/>
    <property type="project" value="UniProtKB-UniPathway"/>
</dbReference>
<evidence type="ECO:0000256" key="7">
    <source>
        <dbReference type="ARBA" id="ARBA00032755"/>
    </source>
</evidence>
<accession>A0A0C9PS68</accession>
<dbReference type="PANTHER" id="PTHR10889:SF3">
    <property type="entry name" value="DEOXYRIBOSE-PHOSPHATE ALDOLASE"/>
    <property type="match status" value="1"/>
</dbReference>
<keyword evidence="4" id="KW-0456">Lyase</keyword>
<gene>
    <name evidence="10" type="primary">DERA</name>
    <name evidence="12" type="synonym">Dera</name>
    <name evidence="10" type="ORF">g.42206</name>
</gene>
<evidence type="ECO:0000256" key="9">
    <source>
        <dbReference type="PIRSR" id="PIRSR001357-50"/>
    </source>
</evidence>
<keyword evidence="11" id="KW-1185">Reference proteome</keyword>
<feature type="active site" description="Proton donor/acceptor" evidence="9">
    <location>
        <position position="251"/>
    </location>
</feature>
<dbReference type="Proteomes" id="UP000694866">
    <property type="component" value="Unplaced"/>
</dbReference>
<dbReference type="CTD" id="51071"/>
<evidence type="ECO:0000256" key="1">
    <source>
        <dbReference type="ARBA" id="ARBA00004816"/>
    </source>
</evidence>
<dbReference type="AlphaFoldDB" id="A0A0C9PS68"/>
<dbReference type="EC" id="4.1.2.4" evidence="3"/>
<accession>A0A9R1T1P6</accession>
<dbReference type="EMBL" id="GBYB01004203">
    <property type="protein sequence ID" value="JAG73970.1"/>
    <property type="molecule type" value="Transcribed_RNA"/>
</dbReference>
<dbReference type="OrthoDB" id="70823at2759"/>
<dbReference type="KEGG" id="fas:105265256"/>
<evidence type="ECO:0000256" key="3">
    <source>
        <dbReference type="ARBA" id="ARBA00012515"/>
    </source>
</evidence>
<dbReference type="SMART" id="SM01133">
    <property type="entry name" value="DeoC"/>
    <property type="match status" value="1"/>
</dbReference>
<evidence type="ECO:0000313" key="10">
    <source>
        <dbReference type="EMBL" id="JAG73970.1"/>
    </source>
</evidence>
<dbReference type="SUPFAM" id="SSF51569">
    <property type="entry name" value="Aldolase"/>
    <property type="match status" value="1"/>
</dbReference>
<dbReference type="GO" id="GO:0009264">
    <property type="term" value="P:deoxyribonucleotide catabolic process"/>
    <property type="evidence" value="ECO:0007669"/>
    <property type="project" value="InterPro"/>
</dbReference>
<dbReference type="InterPro" id="IPR002915">
    <property type="entry name" value="DeoC/FbaB/LacD_aldolase"/>
</dbReference>
<organism evidence="10">
    <name type="scientific">Fopius arisanus</name>
    <dbReference type="NCBI Taxonomy" id="64838"/>
    <lineage>
        <taxon>Eukaryota</taxon>
        <taxon>Metazoa</taxon>
        <taxon>Ecdysozoa</taxon>
        <taxon>Arthropoda</taxon>
        <taxon>Hexapoda</taxon>
        <taxon>Insecta</taxon>
        <taxon>Pterygota</taxon>
        <taxon>Neoptera</taxon>
        <taxon>Endopterygota</taxon>
        <taxon>Hymenoptera</taxon>
        <taxon>Apocrita</taxon>
        <taxon>Ichneumonoidea</taxon>
        <taxon>Braconidae</taxon>
        <taxon>Opiinae</taxon>
        <taxon>Fopius</taxon>
    </lineage>
</organism>
<comment type="catalytic activity">
    <reaction evidence="8">
        <text>2-deoxy-D-ribose 5-phosphate = D-glyceraldehyde 3-phosphate + acetaldehyde</text>
        <dbReference type="Rhea" id="RHEA:12821"/>
        <dbReference type="ChEBI" id="CHEBI:15343"/>
        <dbReference type="ChEBI" id="CHEBI:59776"/>
        <dbReference type="ChEBI" id="CHEBI:62877"/>
        <dbReference type="EC" id="4.1.2.4"/>
    </reaction>
</comment>
<dbReference type="UniPathway" id="UPA00002">
    <property type="reaction ID" value="UER00468"/>
</dbReference>
<evidence type="ECO:0000313" key="12">
    <source>
        <dbReference type="RefSeq" id="XP_011300963.1"/>
    </source>
</evidence>
<evidence type="ECO:0000313" key="11">
    <source>
        <dbReference type="Proteomes" id="UP000694866"/>
    </source>
</evidence>
<comment type="similarity">
    <text evidence="2">Belongs to the DeoC/FbaB aldolase family. DeoC type 2 subfamily.</text>
</comment>
<dbReference type="Gene3D" id="3.20.20.70">
    <property type="entry name" value="Aldolase class I"/>
    <property type="match status" value="1"/>
</dbReference>
<evidence type="ECO:0000256" key="8">
    <source>
        <dbReference type="ARBA" id="ARBA00048791"/>
    </source>
</evidence>
<dbReference type="GO" id="GO:0005737">
    <property type="term" value="C:cytoplasm"/>
    <property type="evidence" value="ECO:0007669"/>
    <property type="project" value="InterPro"/>
</dbReference>
<feature type="active site" description="Schiff-base intermediate with acetaldehyde" evidence="9">
    <location>
        <position position="215"/>
    </location>
</feature>
<comment type="pathway">
    <text evidence="1">Carbohydrate degradation; 2-deoxy-D-ribose 1-phosphate degradation; D-glyceraldehyde 3-phosphate and acetaldehyde from 2-deoxy-alpha-D-ribose 1-phosphate: step 2/2.</text>
</comment>
<evidence type="ECO:0000256" key="6">
    <source>
        <dbReference type="ARBA" id="ARBA00031814"/>
    </source>
</evidence>
<dbReference type="PIRSF" id="PIRSF001357">
    <property type="entry name" value="DeoC"/>
    <property type="match status" value="1"/>
</dbReference>
<dbReference type="GO" id="GO:0016052">
    <property type="term" value="P:carbohydrate catabolic process"/>
    <property type="evidence" value="ECO:0007669"/>
    <property type="project" value="TreeGrafter"/>
</dbReference>
<reference evidence="10" key="1">
    <citation type="submission" date="2015-01" db="EMBL/GenBank/DDBJ databases">
        <title>Transcriptome Assembly of Fopius arisanus.</title>
        <authorList>
            <person name="Geib S."/>
        </authorList>
    </citation>
    <scope>NUCLEOTIDE SEQUENCE</scope>
</reference>
<evidence type="ECO:0000256" key="5">
    <source>
        <dbReference type="ARBA" id="ARBA00023270"/>
    </source>
</evidence>
<protein>
    <recommendedName>
        <fullName evidence="3">deoxyribose-phosphate aldolase</fullName>
        <ecNumber evidence="3">4.1.2.4</ecNumber>
    </recommendedName>
    <alternativeName>
        <fullName evidence="7">2-deoxy-D-ribose 5-phosphate aldolase</fullName>
    </alternativeName>
    <alternativeName>
        <fullName evidence="6">Phosphodeoxyriboaldolase</fullName>
    </alternativeName>
</protein>
<dbReference type="NCBIfam" id="TIGR00126">
    <property type="entry name" value="deoC"/>
    <property type="match status" value="1"/>
</dbReference>
<keyword evidence="5 9" id="KW-0704">Schiff base</keyword>
<proteinExistence type="inferred from homology"/>
<sequence>MQRPVIESSILTLNVPSHVTHEYVRKRVSEIQSICGSIDNRIVYNRSQLLKAISLIDLTSLNVNDSSKTIEELCARAINPIGEQIGNKDLHTAAVCIFQARAQDAIDFLKQRNIQDISVATVAGDFPNASLPYDQRLKDVLVAGQSDVDEIDIVIDRCLVKNDNWEELFKQISEMRRVCAEKHMKTILSTGDLPSINHIYKASMVAMSAGSDFIKTSTGKESINATLEVGVVMCEAIKEFQRLTGRKVGLKPAGGIKTALQAIEWLTLVEKILGDDWINKDLFRIGASSLLDDLVQTINDS</sequence>
<evidence type="ECO:0000256" key="4">
    <source>
        <dbReference type="ARBA" id="ARBA00023239"/>
    </source>
</evidence>
<dbReference type="InterPro" id="IPR011343">
    <property type="entry name" value="DeoC"/>
</dbReference>
<dbReference type="RefSeq" id="XP_011300963.1">
    <property type="nucleotide sequence ID" value="XM_011302661.1"/>
</dbReference>
<dbReference type="PANTHER" id="PTHR10889">
    <property type="entry name" value="DEOXYRIBOSE-PHOSPHATE ALDOLASE"/>
    <property type="match status" value="1"/>
</dbReference>
<evidence type="ECO:0000256" key="2">
    <source>
        <dbReference type="ARBA" id="ARBA00009473"/>
    </source>
</evidence>
<dbReference type="GeneID" id="105265256"/>
<reference evidence="12" key="2">
    <citation type="submission" date="2025-04" db="UniProtKB">
        <authorList>
            <consortium name="RefSeq"/>
        </authorList>
    </citation>
    <scope>IDENTIFICATION</scope>
    <source>
        <strain evidence="12">USDA-PBARC FA_bdor</strain>
        <tissue evidence="12">Whole organism</tissue>
    </source>
</reference>
<dbReference type="GO" id="GO:0004139">
    <property type="term" value="F:deoxyribose-phosphate aldolase activity"/>
    <property type="evidence" value="ECO:0007669"/>
    <property type="project" value="UniProtKB-EC"/>
</dbReference>
<dbReference type="InterPro" id="IPR013785">
    <property type="entry name" value="Aldolase_TIM"/>
</dbReference>